<organism evidence="1 2">
    <name type="scientific">Candidatus Entotheonella gemina</name>
    <dbReference type="NCBI Taxonomy" id="1429439"/>
    <lineage>
        <taxon>Bacteria</taxon>
        <taxon>Pseudomonadati</taxon>
        <taxon>Nitrospinota/Tectimicrobiota group</taxon>
        <taxon>Candidatus Tectimicrobiota</taxon>
        <taxon>Candidatus Entotheonellia</taxon>
        <taxon>Candidatus Entotheonellales</taxon>
        <taxon>Candidatus Entotheonellaceae</taxon>
        <taxon>Candidatus Entotheonella</taxon>
    </lineage>
</organism>
<sequence>MKQIRPAAEVLHQMVEEAHALLSGGGMAQIQL</sequence>
<dbReference type="AlphaFoldDB" id="W4M0W6"/>
<gene>
    <name evidence="1" type="ORF">ETSY2_31420</name>
</gene>
<name>W4M0W6_9BACT</name>
<reference evidence="1 2" key="1">
    <citation type="journal article" date="2014" name="Nature">
        <title>An environmental bacterial taxon with a large and distinct metabolic repertoire.</title>
        <authorList>
            <person name="Wilson M.C."/>
            <person name="Mori T."/>
            <person name="Ruckert C."/>
            <person name="Uria A.R."/>
            <person name="Helf M.J."/>
            <person name="Takada K."/>
            <person name="Gernert C."/>
            <person name="Steffens U.A."/>
            <person name="Heycke N."/>
            <person name="Schmitt S."/>
            <person name="Rinke C."/>
            <person name="Helfrich E.J."/>
            <person name="Brachmann A.O."/>
            <person name="Gurgui C."/>
            <person name="Wakimoto T."/>
            <person name="Kracht M."/>
            <person name="Crusemann M."/>
            <person name="Hentschel U."/>
            <person name="Abe I."/>
            <person name="Matsunaga S."/>
            <person name="Kalinowski J."/>
            <person name="Takeyama H."/>
            <person name="Piel J."/>
        </authorList>
    </citation>
    <scope>NUCLEOTIDE SEQUENCE [LARGE SCALE GENOMIC DNA]</scope>
    <source>
        <strain evidence="2">TSY2</strain>
    </source>
</reference>
<dbReference type="Proteomes" id="UP000019140">
    <property type="component" value="Unassembled WGS sequence"/>
</dbReference>
<dbReference type="HOGENOM" id="CLU_3388638_0_0_7"/>
<evidence type="ECO:0000313" key="1">
    <source>
        <dbReference type="EMBL" id="ETX03984.1"/>
    </source>
</evidence>
<keyword evidence="2" id="KW-1185">Reference proteome</keyword>
<comment type="caution">
    <text evidence="1">The sequence shown here is derived from an EMBL/GenBank/DDBJ whole genome shotgun (WGS) entry which is preliminary data.</text>
</comment>
<accession>W4M0W6</accession>
<evidence type="ECO:0000313" key="2">
    <source>
        <dbReference type="Proteomes" id="UP000019140"/>
    </source>
</evidence>
<protein>
    <submittedName>
        <fullName evidence="1">Uncharacterized protein</fullName>
    </submittedName>
</protein>
<dbReference type="EMBL" id="AZHX01001334">
    <property type="protein sequence ID" value="ETX03984.1"/>
    <property type="molecule type" value="Genomic_DNA"/>
</dbReference>
<proteinExistence type="predicted"/>